<keyword evidence="2" id="KW-0472">Membrane</keyword>
<dbReference type="AlphaFoldDB" id="A0A427AS14"/>
<gene>
    <name evidence="3" type="ORF">B296_00026201</name>
</gene>
<proteinExistence type="predicted"/>
<feature type="transmembrane region" description="Helical" evidence="2">
    <location>
        <begin position="76"/>
        <end position="96"/>
    </location>
</feature>
<dbReference type="Proteomes" id="UP000287651">
    <property type="component" value="Unassembled WGS sequence"/>
</dbReference>
<accession>A0A427AS14</accession>
<comment type="caution">
    <text evidence="3">The sequence shown here is derived from an EMBL/GenBank/DDBJ whole genome shotgun (WGS) entry which is preliminary data.</text>
</comment>
<dbReference type="GO" id="GO:0005789">
    <property type="term" value="C:endoplasmic reticulum membrane"/>
    <property type="evidence" value="ECO:0007669"/>
    <property type="project" value="InterPro"/>
</dbReference>
<evidence type="ECO:0000313" key="4">
    <source>
        <dbReference type="Proteomes" id="UP000287651"/>
    </source>
</evidence>
<feature type="region of interest" description="Disordered" evidence="1">
    <location>
        <begin position="1"/>
        <end position="20"/>
    </location>
</feature>
<sequence>MPSSFPSPAMASSSSTSENPRLSDHLALATAPISGRVAVTACAAMAFFYVAILYSPTLILRLLPPASLESFMIRRFACAVVSSMVSVISCFFLLGVSRLSLPLLLQPRSINANLTPILLLAWETRRFSNCSGCFWDQVRPLGKLSSCGACRGSMGVKFPNDGSGLCSGKLRSFLSY</sequence>
<organism evidence="3 4">
    <name type="scientific">Ensete ventricosum</name>
    <name type="common">Abyssinian banana</name>
    <name type="synonym">Musa ensete</name>
    <dbReference type="NCBI Taxonomy" id="4639"/>
    <lineage>
        <taxon>Eukaryota</taxon>
        <taxon>Viridiplantae</taxon>
        <taxon>Streptophyta</taxon>
        <taxon>Embryophyta</taxon>
        <taxon>Tracheophyta</taxon>
        <taxon>Spermatophyta</taxon>
        <taxon>Magnoliopsida</taxon>
        <taxon>Liliopsida</taxon>
        <taxon>Zingiberales</taxon>
        <taxon>Musaceae</taxon>
        <taxon>Ensete</taxon>
    </lineage>
</organism>
<evidence type="ECO:0000313" key="3">
    <source>
        <dbReference type="EMBL" id="RRT79005.1"/>
    </source>
</evidence>
<keyword evidence="2" id="KW-0812">Transmembrane</keyword>
<name>A0A427AS14_ENSVE</name>
<feature type="transmembrane region" description="Helical" evidence="2">
    <location>
        <begin position="33"/>
        <end position="55"/>
    </location>
</feature>
<reference evidence="3 4" key="1">
    <citation type="journal article" date="2014" name="Agronomy (Basel)">
        <title>A Draft Genome Sequence for Ensete ventricosum, the Drought-Tolerant Tree Against Hunger.</title>
        <authorList>
            <person name="Harrison J."/>
            <person name="Moore K.A."/>
            <person name="Paszkiewicz K."/>
            <person name="Jones T."/>
            <person name="Grant M."/>
            <person name="Ambacheew D."/>
            <person name="Muzemil S."/>
            <person name="Studholme D.J."/>
        </authorList>
    </citation>
    <scope>NUCLEOTIDE SEQUENCE [LARGE SCALE GENOMIC DNA]</scope>
</reference>
<evidence type="ECO:0000256" key="2">
    <source>
        <dbReference type="SAM" id="Phobius"/>
    </source>
</evidence>
<dbReference type="GO" id="GO:0071586">
    <property type="term" value="P:CAAX-box protein processing"/>
    <property type="evidence" value="ECO:0007669"/>
    <property type="project" value="InterPro"/>
</dbReference>
<dbReference type="PANTHER" id="PTHR13046:SF0">
    <property type="entry name" value="CAAX PRENYL PROTEASE 2"/>
    <property type="match status" value="1"/>
</dbReference>
<dbReference type="EMBL" id="AMZH03001524">
    <property type="protein sequence ID" value="RRT79005.1"/>
    <property type="molecule type" value="Genomic_DNA"/>
</dbReference>
<dbReference type="InterPro" id="IPR039731">
    <property type="entry name" value="Rce1"/>
</dbReference>
<dbReference type="GO" id="GO:0004222">
    <property type="term" value="F:metalloendopeptidase activity"/>
    <property type="evidence" value="ECO:0007669"/>
    <property type="project" value="InterPro"/>
</dbReference>
<dbReference type="PANTHER" id="PTHR13046">
    <property type="entry name" value="PROTEASE U48 CAAX PRENYL PROTEASE RCE1"/>
    <property type="match status" value="1"/>
</dbReference>
<keyword evidence="2" id="KW-1133">Transmembrane helix</keyword>
<evidence type="ECO:0000256" key="1">
    <source>
        <dbReference type="SAM" id="MobiDB-lite"/>
    </source>
</evidence>
<feature type="compositionally biased region" description="Low complexity" evidence="1">
    <location>
        <begin position="1"/>
        <end position="17"/>
    </location>
</feature>
<protein>
    <submittedName>
        <fullName evidence="3">Uncharacterized protein</fullName>
    </submittedName>
</protein>